<evidence type="ECO:0000313" key="2">
    <source>
        <dbReference type="Proteomes" id="UP000297245"/>
    </source>
</evidence>
<keyword evidence="2" id="KW-1185">Reference proteome</keyword>
<sequence length="300" mass="33327">MPLRVRQIILQPGECKHHLLIVLIVLLPKNRLAVLITRAYHDTSHAVVDVDSEVDCEASCCLPDPGTPLLSLPPFSTPTQDQDSLRLNSENLSINTSPTHLLINSSPDKSIPTRSVPEENNALPEHARVFRAYKSIPHPDELQQTWPLESYSKAYFIFQGTRIDPPQTSPRDITQNFVHSVSGSDFRVYKKFSVGLDEYKERFFGSSLANPPEVLQDIPNRLFDVSDPLLDTDLDIFIRADDKPLVTPAGTDSAELPLRVNNNYTHAAGVIAASVPGSSKAQYGSGVIYISDEEDEEEQN</sequence>
<name>A0A4S8LN60_DENBC</name>
<proteinExistence type="predicted"/>
<gene>
    <name evidence="1" type="ORF">K435DRAFT_864525</name>
</gene>
<reference evidence="1 2" key="1">
    <citation type="journal article" date="2019" name="Nat. Ecol. Evol.">
        <title>Megaphylogeny resolves global patterns of mushroom evolution.</title>
        <authorList>
            <person name="Varga T."/>
            <person name="Krizsan K."/>
            <person name="Foldi C."/>
            <person name="Dima B."/>
            <person name="Sanchez-Garcia M."/>
            <person name="Sanchez-Ramirez S."/>
            <person name="Szollosi G.J."/>
            <person name="Szarkandi J.G."/>
            <person name="Papp V."/>
            <person name="Albert L."/>
            <person name="Andreopoulos W."/>
            <person name="Angelini C."/>
            <person name="Antonin V."/>
            <person name="Barry K.W."/>
            <person name="Bougher N.L."/>
            <person name="Buchanan P."/>
            <person name="Buyck B."/>
            <person name="Bense V."/>
            <person name="Catcheside P."/>
            <person name="Chovatia M."/>
            <person name="Cooper J."/>
            <person name="Damon W."/>
            <person name="Desjardin D."/>
            <person name="Finy P."/>
            <person name="Geml J."/>
            <person name="Haridas S."/>
            <person name="Hughes K."/>
            <person name="Justo A."/>
            <person name="Karasinski D."/>
            <person name="Kautmanova I."/>
            <person name="Kiss B."/>
            <person name="Kocsube S."/>
            <person name="Kotiranta H."/>
            <person name="LaButti K.M."/>
            <person name="Lechner B.E."/>
            <person name="Liimatainen K."/>
            <person name="Lipzen A."/>
            <person name="Lukacs Z."/>
            <person name="Mihaltcheva S."/>
            <person name="Morgado L.N."/>
            <person name="Niskanen T."/>
            <person name="Noordeloos M.E."/>
            <person name="Ohm R.A."/>
            <person name="Ortiz-Santana B."/>
            <person name="Ovrebo C."/>
            <person name="Racz N."/>
            <person name="Riley R."/>
            <person name="Savchenko A."/>
            <person name="Shiryaev A."/>
            <person name="Soop K."/>
            <person name="Spirin V."/>
            <person name="Szebenyi C."/>
            <person name="Tomsovsky M."/>
            <person name="Tulloss R.E."/>
            <person name="Uehling J."/>
            <person name="Grigoriev I.V."/>
            <person name="Vagvolgyi C."/>
            <person name="Papp T."/>
            <person name="Martin F.M."/>
            <person name="Miettinen O."/>
            <person name="Hibbett D.S."/>
            <person name="Nagy L.G."/>
        </authorList>
    </citation>
    <scope>NUCLEOTIDE SEQUENCE [LARGE SCALE GENOMIC DNA]</scope>
    <source>
        <strain evidence="1 2">CBS 962.96</strain>
    </source>
</reference>
<protein>
    <submittedName>
        <fullName evidence="1">Uncharacterized protein</fullName>
    </submittedName>
</protein>
<evidence type="ECO:0000313" key="1">
    <source>
        <dbReference type="EMBL" id="THU90178.1"/>
    </source>
</evidence>
<organism evidence="1 2">
    <name type="scientific">Dendrothele bispora (strain CBS 962.96)</name>
    <dbReference type="NCBI Taxonomy" id="1314807"/>
    <lineage>
        <taxon>Eukaryota</taxon>
        <taxon>Fungi</taxon>
        <taxon>Dikarya</taxon>
        <taxon>Basidiomycota</taxon>
        <taxon>Agaricomycotina</taxon>
        <taxon>Agaricomycetes</taxon>
        <taxon>Agaricomycetidae</taxon>
        <taxon>Agaricales</taxon>
        <taxon>Agaricales incertae sedis</taxon>
        <taxon>Dendrothele</taxon>
    </lineage>
</organism>
<dbReference type="AlphaFoldDB" id="A0A4S8LN60"/>
<dbReference type="EMBL" id="ML179343">
    <property type="protein sequence ID" value="THU90178.1"/>
    <property type="molecule type" value="Genomic_DNA"/>
</dbReference>
<dbReference type="Proteomes" id="UP000297245">
    <property type="component" value="Unassembled WGS sequence"/>
</dbReference>
<accession>A0A4S8LN60</accession>